<evidence type="ECO:0000313" key="1">
    <source>
        <dbReference type="EMBL" id="OMP13869.1"/>
    </source>
</evidence>
<comment type="caution">
    <text evidence="1">The sequence shown here is derived from an EMBL/GenBank/DDBJ whole genome shotgun (WGS) entry which is preliminary data.</text>
</comment>
<protein>
    <submittedName>
        <fullName evidence="1">Uncharacterized protein</fullName>
    </submittedName>
</protein>
<accession>A0A1R3L3K3</accession>
<gene>
    <name evidence="1" type="ORF">COLO4_00773</name>
</gene>
<reference evidence="2" key="1">
    <citation type="submission" date="2013-09" db="EMBL/GenBank/DDBJ databases">
        <title>Corchorus olitorius genome sequencing.</title>
        <authorList>
            <person name="Alam M."/>
            <person name="Haque M.S."/>
            <person name="Islam M.S."/>
            <person name="Emdad E.M."/>
            <person name="Islam M.M."/>
            <person name="Ahmed B."/>
            <person name="Halim A."/>
            <person name="Hossen Q.M.M."/>
            <person name="Hossain M.Z."/>
            <person name="Ahmed R."/>
            <person name="Khan M.M."/>
            <person name="Islam R."/>
            <person name="Rashid M.M."/>
            <person name="Khan S.A."/>
            <person name="Rahman M.S."/>
            <person name="Alam M."/>
            <person name="Yahiya A.S."/>
            <person name="Khan M.S."/>
            <person name="Azam M.S."/>
            <person name="Haque T."/>
            <person name="Lashkar M.Z.H."/>
            <person name="Akhand A.I."/>
            <person name="Morshed G."/>
            <person name="Roy S."/>
            <person name="Uddin K.S."/>
            <person name="Rabeya T."/>
            <person name="Hossain A.S."/>
            <person name="Chowdhury A."/>
            <person name="Snigdha A.R."/>
            <person name="Mortoza M.S."/>
            <person name="Matin S.A."/>
            <person name="Hoque S.M.E."/>
            <person name="Islam M.K."/>
            <person name="Roy D.K."/>
            <person name="Haider R."/>
            <person name="Moosa M.M."/>
            <person name="Elias S.M."/>
            <person name="Hasan A.M."/>
            <person name="Jahan S."/>
            <person name="Shafiuddin M."/>
            <person name="Mahmood N."/>
            <person name="Shommy N.S."/>
        </authorList>
    </citation>
    <scope>NUCLEOTIDE SEQUENCE [LARGE SCALE GENOMIC DNA]</scope>
    <source>
        <strain evidence="2">cv. O-4</strain>
    </source>
</reference>
<proteinExistence type="predicted"/>
<dbReference type="AlphaFoldDB" id="A0A1R3L3K3"/>
<organism evidence="1 2">
    <name type="scientific">Corchorus olitorius</name>
    <dbReference type="NCBI Taxonomy" id="93759"/>
    <lineage>
        <taxon>Eukaryota</taxon>
        <taxon>Viridiplantae</taxon>
        <taxon>Streptophyta</taxon>
        <taxon>Embryophyta</taxon>
        <taxon>Tracheophyta</taxon>
        <taxon>Spermatophyta</taxon>
        <taxon>Magnoliopsida</taxon>
        <taxon>eudicotyledons</taxon>
        <taxon>Gunneridae</taxon>
        <taxon>Pentapetalae</taxon>
        <taxon>rosids</taxon>
        <taxon>malvids</taxon>
        <taxon>Malvales</taxon>
        <taxon>Malvaceae</taxon>
        <taxon>Grewioideae</taxon>
        <taxon>Apeibeae</taxon>
        <taxon>Corchorus</taxon>
    </lineage>
</organism>
<name>A0A1R3L3K3_9ROSI</name>
<dbReference type="Proteomes" id="UP000187203">
    <property type="component" value="Unassembled WGS sequence"/>
</dbReference>
<sequence length="248" mass="25782">MIRRSSVPFFAPEEPHAGNRRAGCRTLLDQRIPSLPGRICCGRAGPHGLAAFAARPADAGIVVGHRPGRRAGGSGIPGRQDSRVRFGVGWHPDLHPRACGCDPGCGCVRTARSAMDGGRGAHRRDAGRHCACHQSRHARPDQHVAGTVLELGGVVQRRRGGQRRFVDGVLPADCVSGGARAAAVGIGVAAAQAVARRAAAARCAARALAGATIAGHNAVAELGAACAQRRSRIRHARLPQAERPEQLG</sequence>
<keyword evidence="2" id="KW-1185">Reference proteome</keyword>
<dbReference type="EMBL" id="AWUE01003013">
    <property type="protein sequence ID" value="OMP13869.1"/>
    <property type="molecule type" value="Genomic_DNA"/>
</dbReference>
<evidence type="ECO:0000313" key="2">
    <source>
        <dbReference type="Proteomes" id="UP000187203"/>
    </source>
</evidence>